<proteinExistence type="predicted"/>
<dbReference type="STRING" id="1770058.A3840_14230"/>
<evidence type="ECO:0000313" key="2">
    <source>
        <dbReference type="Proteomes" id="UP000078389"/>
    </source>
</evidence>
<accession>A0A178HTL9</accession>
<protein>
    <submittedName>
        <fullName evidence="1">Uncharacterized protein</fullName>
    </submittedName>
</protein>
<comment type="caution">
    <text evidence="1">The sequence shown here is derived from an EMBL/GenBank/DDBJ whole genome shotgun (WGS) entry which is preliminary data.</text>
</comment>
<dbReference type="EMBL" id="LVVY01000104">
    <property type="protein sequence ID" value="OAM75810.1"/>
    <property type="molecule type" value="Genomic_DNA"/>
</dbReference>
<sequence>MKSPDTILKILTSKRDEDGYPIYIEMTQGELDAKNKRREELRRNYQPTPAEAALLTALEEHMTYDVDAFGVDAYTAHQIASALTAAGFEIVPATKSEPDTAEERRRREVSIMTAFTYDDLRAKLLSMSSDEAAAELKVSVALIEEFRGRLGIVDWRPRS</sequence>
<organism evidence="1 2">
    <name type="scientific">Devosia elaeis</name>
    <dbReference type="NCBI Taxonomy" id="1770058"/>
    <lineage>
        <taxon>Bacteria</taxon>
        <taxon>Pseudomonadati</taxon>
        <taxon>Pseudomonadota</taxon>
        <taxon>Alphaproteobacteria</taxon>
        <taxon>Hyphomicrobiales</taxon>
        <taxon>Devosiaceae</taxon>
        <taxon>Devosia</taxon>
    </lineage>
</organism>
<name>A0A178HTL9_9HYPH</name>
<dbReference type="Proteomes" id="UP000078389">
    <property type="component" value="Unassembled WGS sequence"/>
</dbReference>
<dbReference type="RefSeq" id="WP_067458117.1">
    <property type="nucleotide sequence ID" value="NZ_LVVY01000104.1"/>
</dbReference>
<evidence type="ECO:0000313" key="1">
    <source>
        <dbReference type="EMBL" id="OAM75810.1"/>
    </source>
</evidence>
<gene>
    <name evidence="1" type="ORF">A3840_14230</name>
</gene>
<reference evidence="1 2" key="1">
    <citation type="submission" date="2016-03" db="EMBL/GenBank/DDBJ databases">
        <title>Genome sequencing of Devosia sp. S37.</title>
        <authorList>
            <person name="Mohd Nor M."/>
        </authorList>
    </citation>
    <scope>NUCLEOTIDE SEQUENCE [LARGE SCALE GENOMIC DNA]</scope>
    <source>
        <strain evidence="1 2">S37</strain>
    </source>
</reference>
<dbReference type="AlphaFoldDB" id="A0A178HTL9"/>
<keyword evidence="2" id="KW-1185">Reference proteome</keyword>